<dbReference type="OrthoDB" id="17935at2759"/>
<dbReference type="RefSeq" id="XP_004352885.1">
    <property type="nucleotide sequence ID" value="XM_004352833.1"/>
</dbReference>
<dbReference type="InterPro" id="IPR013083">
    <property type="entry name" value="Znf_RING/FYVE/PHD"/>
</dbReference>
<dbReference type="GO" id="GO:0043161">
    <property type="term" value="P:proteasome-mediated ubiquitin-dependent protein catabolic process"/>
    <property type="evidence" value="ECO:0007669"/>
    <property type="project" value="TreeGrafter"/>
</dbReference>
<dbReference type="PROSITE" id="PS50089">
    <property type="entry name" value="ZF_RING_2"/>
    <property type="match status" value="1"/>
</dbReference>
<evidence type="ECO:0000256" key="7">
    <source>
        <dbReference type="ARBA" id="ARBA00022679"/>
    </source>
</evidence>
<keyword evidence="17" id="KW-1185">Reference proteome</keyword>
<dbReference type="EMBL" id="KB007857">
    <property type="protein sequence ID" value="ELR23357.1"/>
    <property type="molecule type" value="Genomic_DNA"/>
</dbReference>
<dbReference type="STRING" id="1257118.L8HDP1"/>
<name>L8HDP1_ACACF</name>
<comment type="pathway">
    <text evidence="5">Protein modification; protein ubiquitination.</text>
</comment>
<evidence type="ECO:0000256" key="2">
    <source>
        <dbReference type="ARBA" id="ARBA00004170"/>
    </source>
</evidence>
<dbReference type="Gene3D" id="3.30.40.10">
    <property type="entry name" value="Zinc/RING finger domain, C3HC4 (zinc finger)"/>
    <property type="match status" value="1"/>
</dbReference>
<reference evidence="16 17" key="1">
    <citation type="journal article" date="2013" name="Genome Biol.">
        <title>Genome of Acanthamoeba castellanii highlights extensive lateral gene transfer and early evolution of tyrosine kinase signaling.</title>
        <authorList>
            <person name="Clarke M."/>
            <person name="Lohan A.J."/>
            <person name="Liu B."/>
            <person name="Lagkouvardos I."/>
            <person name="Roy S."/>
            <person name="Zafar N."/>
            <person name="Bertelli C."/>
            <person name="Schilde C."/>
            <person name="Kianianmomeni A."/>
            <person name="Burglin T.R."/>
            <person name="Frech C."/>
            <person name="Turcotte B."/>
            <person name="Kopec K.O."/>
            <person name="Synnott J.M."/>
            <person name="Choo C."/>
            <person name="Paponov I."/>
            <person name="Finkler A."/>
            <person name="Soon Heng Tan C."/>
            <person name="Hutchins A.P."/>
            <person name="Weinmeier T."/>
            <person name="Rattei T."/>
            <person name="Chu J.S."/>
            <person name="Gimenez G."/>
            <person name="Irimia M."/>
            <person name="Rigden D.J."/>
            <person name="Fitzpatrick D.A."/>
            <person name="Lorenzo-Morales J."/>
            <person name="Bateman A."/>
            <person name="Chiu C.H."/>
            <person name="Tang P."/>
            <person name="Hegemann P."/>
            <person name="Fromm H."/>
            <person name="Raoult D."/>
            <person name="Greub G."/>
            <person name="Miranda-Saavedra D."/>
            <person name="Chen N."/>
            <person name="Nash P."/>
            <person name="Ginger M.L."/>
            <person name="Horn M."/>
            <person name="Schaap P."/>
            <person name="Caler L."/>
            <person name="Loftus B."/>
        </authorList>
    </citation>
    <scope>NUCLEOTIDE SEQUENCE [LARGE SCALE GENOMIC DNA]</scope>
    <source>
        <strain evidence="16 17">Neff</strain>
    </source>
</reference>
<accession>L8HDP1</accession>
<evidence type="ECO:0000256" key="9">
    <source>
        <dbReference type="ARBA" id="ARBA00022753"/>
    </source>
</evidence>
<dbReference type="GO" id="GO:0005764">
    <property type="term" value="C:lysosome"/>
    <property type="evidence" value="ECO:0007669"/>
    <property type="project" value="UniProtKB-SubCell"/>
</dbReference>
<keyword evidence="14" id="KW-0863">Zinc-finger</keyword>
<dbReference type="AlphaFoldDB" id="L8HDP1"/>
<dbReference type="GO" id="GO:0008270">
    <property type="term" value="F:zinc ion binding"/>
    <property type="evidence" value="ECO:0007669"/>
    <property type="project" value="UniProtKB-KW"/>
</dbReference>
<comment type="subcellular location">
    <subcellularLocation>
        <location evidence="3">Endosome</location>
    </subcellularLocation>
    <subcellularLocation>
        <location evidence="4">Lysosome</location>
    </subcellularLocation>
    <subcellularLocation>
        <location evidence="2">Membrane</location>
        <topology evidence="2">Peripheral membrane protein</topology>
    </subcellularLocation>
</comment>
<dbReference type="PANTHER" id="PTHR46661">
    <property type="entry name" value="E3 UBIQUITIN-PROTEIN LIGASE ZNRF1-LIKE PROTEIN"/>
    <property type="match status" value="1"/>
</dbReference>
<evidence type="ECO:0000256" key="4">
    <source>
        <dbReference type="ARBA" id="ARBA00004371"/>
    </source>
</evidence>
<evidence type="ECO:0000256" key="13">
    <source>
        <dbReference type="ARBA" id="ARBA00023288"/>
    </source>
</evidence>
<dbReference type="InterPro" id="IPR008598">
    <property type="entry name" value="Di19_Zn-bd"/>
</dbReference>
<keyword evidence="8" id="KW-0519">Myristate</keyword>
<dbReference type="InterPro" id="IPR001841">
    <property type="entry name" value="Znf_RING"/>
</dbReference>
<dbReference type="GO" id="GO:0061630">
    <property type="term" value="F:ubiquitin protein ligase activity"/>
    <property type="evidence" value="ECO:0007669"/>
    <property type="project" value="UniProtKB-EC"/>
</dbReference>
<organism evidence="16 17">
    <name type="scientific">Acanthamoeba castellanii (strain ATCC 30010 / Neff)</name>
    <dbReference type="NCBI Taxonomy" id="1257118"/>
    <lineage>
        <taxon>Eukaryota</taxon>
        <taxon>Amoebozoa</taxon>
        <taxon>Discosea</taxon>
        <taxon>Longamoebia</taxon>
        <taxon>Centramoebida</taxon>
        <taxon>Acanthamoebidae</taxon>
        <taxon>Acanthamoeba</taxon>
    </lineage>
</organism>
<gene>
    <name evidence="16" type="ORF">ACA1_069410</name>
</gene>
<keyword evidence="12" id="KW-0458">Lysosome</keyword>
<comment type="catalytic activity">
    <reaction evidence="1">
        <text>S-ubiquitinyl-[E2 ubiquitin-conjugating enzyme]-L-cysteine + [acceptor protein]-L-lysine = [E2 ubiquitin-conjugating enzyme]-L-cysteine + N(6)-ubiquitinyl-[acceptor protein]-L-lysine.</text>
        <dbReference type="EC" id="2.3.2.27"/>
    </reaction>
</comment>
<keyword evidence="13" id="KW-0449">Lipoprotein</keyword>
<dbReference type="SUPFAM" id="SSF57850">
    <property type="entry name" value="RING/U-box"/>
    <property type="match status" value="1"/>
</dbReference>
<dbReference type="Proteomes" id="UP000011083">
    <property type="component" value="Unassembled WGS sequence"/>
</dbReference>
<evidence type="ECO:0000256" key="8">
    <source>
        <dbReference type="ARBA" id="ARBA00022707"/>
    </source>
</evidence>
<dbReference type="Pfam" id="PF05605">
    <property type="entry name" value="zf-Di19"/>
    <property type="match status" value="1"/>
</dbReference>
<dbReference type="GO" id="GO:0016020">
    <property type="term" value="C:membrane"/>
    <property type="evidence" value="ECO:0007669"/>
    <property type="project" value="UniProtKB-SubCell"/>
</dbReference>
<evidence type="ECO:0000256" key="12">
    <source>
        <dbReference type="ARBA" id="ARBA00023228"/>
    </source>
</evidence>
<proteinExistence type="predicted"/>
<evidence type="ECO:0000256" key="11">
    <source>
        <dbReference type="ARBA" id="ARBA00023136"/>
    </source>
</evidence>
<keyword evidence="10" id="KW-0833">Ubl conjugation pathway</keyword>
<evidence type="ECO:0000256" key="14">
    <source>
        <dbReference type="PROSITE-ProRule" id="PRU00175"/>
    </source>
</evidence>
<sequence>MALELARAATDDTDDVIIRMLGFGMYKDNTFNCPYPGCASKLEAQELPAHAATKHSACIQTLSCPICEHETRTTYTPNENTNLLQHLGNAHGDLAEIHQALMMSRSMYVEQCTKPVELPKEVGKGSQVQTLRDKVPDQECQICLLDFNKGDRVTWMDCFCVFHEECIETWFKKVSHRECPSFLVLLCDVLGKDRMK</sequence>
<keyword evidence="14" id="KW-0479">Metal-binding</keyword>
<evidence type="ECO:0000313" key="17">
    <source>
        <dbReference type="Proteomes" id="UP000011083"/>
    </source>
</evidence>
<evidence type="ECO:0000256" key="6">
    <source>
        <dbReference type="ARBA" id="ARBA00012483"/>
    </source>
</evidence>
<keyword evidence="14" id="KW-0862">Zinc</keyword>
<keyword evidence="11" id="KW-0472">Membrane</keyword>
<dbReference type="GO" id="GO:0070936">
    <property type="term" value="P:protein K48-linked ubiquitination"/>
    <property type="evidence" value="ECO:0007669"/>
    <property type="project" value="TreeGrafter"/>
</dbReference>
<dbReference type="PANTHER" id="PTHR46661:SF4">
    <property type="entry name" value="RING-TYPE DOMAIN-CONTAINING PROTEIN"/>
    <property type="match status" value="1"/>
</dbReference>
<keyword evidence="9" id="KW-0967">Endosome</keyword>
<protein>
    <recommendedName>
        <fullName evidence="6">RING-type E3 ubiquitin transferase</fullName>
        <ecNumber evidence="6">2.3.2.27</ecNumber>
    </recommendedName>
</protein>
<keyword evidence="7" id="KW-0808">Transferase</keyword>
<dbReference type="Pfam" id="PF13639">
    <property type="entry name" value="zf-RING_2"/>
    <property type="match status" value="1"/>
</dbReference>
<dbReference type="GO" id="GO:0005768">
    <property type="term" value="C:endosome"/>
    <property type="evidence" value="ECO:0007669"/>
    <property type="project" value="UniProtKB-SubCell"/>
</dbReference>
<dbReference type="EC" id="2.3.2.27" evidence="6"/>
<dbReference type="InterPro" id="IPR051878">
    <property type="entry name" value="ZNRF_ubiq-protein_ligase"/>
</dbReference>
<feature type="domain" description="RING-type" evidence="15">
    <location>
        <begin position="140"/>
        <end position="180"/>
    </location>
</feature>
<dbReference type="VEuPathDB" id="AmoebaDB:ACA1_069410"/>
<evidence type="ECO:0000259" key="15">
    <source>
        <dbReference type="PROSITE" id="PS50089"/>
    </source>
</evidence>
<evidence type="ECO:0000256" key="1">
    <source>
        <dbReference type="ARBA" id="ARBA00000900"/>
    </source>
</evidence>
<evidence type="ECO:0000313" key="16">
    <source>
        <dbReference type="EMBL" id="ELR23357.1"/>
    </source>
</evidence>
<dbReference type="KEGG" id="acan:ACA1_069410"/>
<evidence type="ECO:0000256" key="10">
    <source>
        <dbReference type="ARBA" id="ARBA00022786"/>
    </source>
</evidence>
<dbReference type="GeneID" id="14924330"/>
<evidence type="ECO:0000256" key="3">
    <source>
        <dbReference type="ARBA" id="ARBA00004177"/>
    </source>
</evidence>
<evidence type="ECO:0000256" key="5">
    <source>
        <dbReference type="ARBA" id="ARBA00004906"/>
    </source>
</evidence>